<feature type="signal peptide" evidence="2">
    <location>
        <begin position="1"/>
        <end position="23"/>
    </location>
</feature>
<dbReference type="Pfam" id="PF03583">
    <property type="entry name" value="LIP"/>
    <property type="match status" value="1"/>
</dbReference>
<keyword evidence="2" id="KW-0732">Signal</keyword>
<dbReference type="InterPro" id="IPR005152">
    <property type="entry name" value="Lipase_secreted"/>
</dbReference>
<evidence type="ECO:0000256" key="2">
    <source>
        <dbReference type="SAM" id="SignalP"/>
    </source>
</evidence>
<name>A0ABR4HXB1_9EURO</name>
<dbReference type="SUPFAM" id="SSF53474">
    <property type="entry name" value="alpha/beta-Hydrolases"/>
    <property type="match status" value="1"/>
</dbReference>
<dbReference type="PANTHER" id="PTHR34853">
    <property type="match status" value="1"/>
</dbReference>
<evidence type="ECO:0000256" key="1">
    <source>
        <dbReference type="ARBA" id="ARBA00022801"/>
    </source>
</evidence>
<evidence type="ECO:0000313" key="4">
    <source>
        <dbReference type="Proteomes" id="UP001610335"/>
    </source>
</evidence>
<sequence length="463" mass="50530">MQSVKHVLAVTALVVLHALMAFADPLPPSIDRFYTPKNDDWKGKEPGYIIDHRPIELPSLVPGAESPLTAHQLLFVTRNASNCPTTSVTTVIRPQHANPNRLLSYQIAYDSADVNCSPSFGLQKGAQLNARLWNQIQMAFVLPYLMSNERPLGKRPFINIPDYEGNNAAFTVGPQSGYHTLDSIRAALNSPNYTGINPAARAVMFGYSGGGLASEWASELHASHAADLNIVGAAIGGPPPNVTNTYIHVNGTQSPLNIWAILGVMNAFREVDDFMRGDIITQYGSFFLGPLTRCSNPELNPPKIPSNANVTSWFKSGDEFLFRFKHILDENGAMGRLINKTHKPNFPLYIYQGTDDNITAPIGDTDQLVSDYCKAGTKVRYVRYVGRDHGQTLIAGMYPAWTWITARFNGVSVLQCSVKDVTKDDGGDDDDDGDHAEIAGKGFGAGLEEAASFGQNRLSSEDL</sequence>
<evidence type="ECO:0000313" key="3">
    <source>
        <dbReference type="EMBL" id="KAL2820133.1"/>
    </source>
</evidence>
<keyword evidence="1" id="KW-0378">Hydrolase</keyword>
<reference evidence="3 4" key="1">
    <citation type="submission" date="2024-07" db="EMBL/GenBank/DDBJ databases">
        <title>Section-level genome sequencing and comparative genomics of Aspergillus sections Usti and Cavernicolus.</title>
        <authorList>
            <consortium name="Lawrence Berkeley National Laboratory"/>
            <person name="Nybo J.L."/>
            <person name="Vesth T.C."/>
            <person name="Theobald S."/>
            <person name="Frisvad J.C."/>
            <person name="Larsen T.O."/>
            <person name="Kjaerboelling I."/>
            <person name="Rothschild-Mancinelli K."/>
            <person name="Lyhne E.K."/>
            <person name="Kogle M.E."/>
            <person name="Barry K."/>
            <person name="Clum A."/>
            <person name="Na H."/>
            <person name="Ledsgaard L."/>
            <person name="Lin J."/>
            <person name="Lipzen A."/>
            <person name="Kuo A."/>
            <person name="Riley R."/>
            <person name="Mondo S."/>
            <person name="LaButti K."/>
            <person name="Haridas S."/>
            <person name="Pangalinan J."/>
            <person name="Salamov A.A."/>
            <person name="Simmons B.A."/>
            <person name="Magnuson J.K."/>
            <person name="Chen J."/>
            <person name="Drula E."/>
            <person name="Henrissat B."/>
            <person name="Wiebenga A."/>
            <person name="Lubbers R.J."/>
            <person name="Gomes A.C."/>
            <person name="Makela M.R."/>
            <person name="Stajich J."/>
            <person name="Grigoriev I.V."/>
            <person name="Mortensen U.H."/>
            <person name="De vries R.P."/>
            <person name="Baker S.E."/>
            <person name="Andersen M.R."/>
        </authorList>
    </citation>
    <scope>NUCLEOTIDE SEQUENCE [LARGE SCALE GENOMIC DNA]</scope>
    <source>
        <strain evidence="3 4">CBS 600.67</strain>
    </source>
</reference>
<dbReference type="Gene3D" id="3.40.50.1820">
    <property type="entry name" value="alpha/beta hydrolase"/>
    <property type="match status" value="1"/>
</dbReference>
<keyword evidence="4" id="KW-1185">Reference proteome</keyword>
<protein>
    <submittedName>
        <fullName evidence="3">Secretory lipase-domain-containing protein</fullName>
    </submittedName>
</protein>
<dbReference type="Gene3D" id="1.10.260.130">
    <property type="match status" value="1"/>
</dbReference>
<feature type="chain" id="PRO_5046933161" evidence="2">
    <location>
        <begin position="24"/>
        <end position="463"/>
    </location>
</feature>
<dbReference type="Proteomes" id="UP001610335">
    <property type="component" value="Unassembled WGS sequence"/>
</dbReference>
<comment type="caution">
    <text evidence="3">The sequence shown here is derived from an EMBL/GenBank/DDBJ whole genome shotgun (WGS) entry which is preliminary data.</text>
</comment>
<gene>
    <name evidence="3" type="ORF">BDW59DRAFT_164748</name>
</gene>
<dbReference type="EMBL" id="JBFXLS010000072">
    <property type="protein sequence ID" value="KAL2820133.1"/>
    <property type="molecule type" value="Genomic_DNA"/>
</dbReference>
<organism evidence="3 4">
    <name type="scientific">Aspergillus cavernicola</name>
    <dbReference type="NCBI Taxonomy" id="176166"/>
    <lineage>
        <taxon>Eukaryota</taxon>
        <taxon>Fungi</taxon>
        <taxon>Dikarya</taxon>
        <taxon>Ascomycota</taxon>
        <taxon>Pezizomycotina</taxon>
        <taxon>Eurotiomycetes</taxon>
        <taxon>Eurotiomycetidae</taxon>
        <taxon>Eurotiales</taxon>
        <taxon>Aspergillaceae</taxon>
        <taxon>Aspergillus</taxon>
        <taxon>Aspergillus subgen. Nidulantes</taxon>
    </lineage>
</organism>
<proteinExistence type="predicted"/>
<dbReference type="PANTHER" id="PTHR34853:SF5">
    <property type="entry name" value="LIP-DOMAIN-CONTAINING PROTEIN-RELATED"/>
    <property type="match status" value="1"/>
</dbReference>
<accession>A0ABR4HXB1</accession>
<dbReference type="InterPro" id="IPR029058">
    <property type="entry name" value="AB_hydrolase_fold"/>
</dbReference>